<evidence type="ECO:0000313" key="12">
    <source>
        <dbReference type="RefSeq" id="XP_032328964.1"/>
    </source>
</evidence>
<dbReference type="GO" id="GO:0045954">
    <property type="term" value="P:positive regulation of natural killer cell mediated cytotoxicity"/>
    <property type="evidence" value="ECO:0007669"/>
    <property type="project" value="TreeGrafter"/>
</dbReference>
<keyword evidence="4" id="KW-0735">Signal-anchor</keyword>
<dbReference type="InterPro" id="IPR050919">
    <property type="entry name" value="NKG2/CD94_NK_receptors"/>
</dbReference>
<evidence type="ECO:0000256" key="3">
    <source>
        <dbReference type="ARBA" id="ARBA00022734"/>
    </source>
</evidence>
<keyword evidence="5 9" id="KW-1133">Transmembrane helix</keyword>
<reference evidence="12 13" key="1">
    <citation type="submission" date="2025-04" db="UniProtKB">
        <authorList>
            <consortium name="RefSeq"/>
        </authorList>
    </citation>
    <scope>IDENTIFICATION</scope>
    <source>
        <tissue evidence="12 13">Ear skin</tissue>
    </source>
</reference>
<dbReference type="GO" id="GO:0016020">
    <property type="term" value="C:membrane"/>
    <property type="evidence" value="ECO:0007669"/>
    <property type="project" value="UniProtKB-SubCell"/>
</dbReference>
<evidence type="ECO:0000259" key="10">
    <source>
        <dbReference type="PROSITE" id="PS50041"/>
    </source>
</evidence>
<proteinExistence type="predicted"/>
<feature type="region of interest" description="Disordered" evidence="8">
    <location>
        <begin position="9"/>
        <end position="33"/>
    </location>
</feature>
<feature type="transmembrane region" description="Helical" evidence="9">
    <location>
        <begin position="74"/>
        <end position="96"/>
    </location>
</feature>
<dbReference type="AlphaFoldDB" id="A0A8B8SGL3"/>
<dbReference type="GO" id="GO:0030246">
    <property type="term" value="F:carbohydrate binding"/>
    <property type="evidence" value="ECO:0007669"/>
    <property type="project" value="UniProtKB-KW"/>
</dbReference>
<evidence type="ECO:0000313" key="11">
    <source>
        <dbReference type="Proteomes" id="UP000694856"/>
    </source>
</evidence>
<evidence type="ECO:0000256" key="7">
    <source>
        <dbReference type="ARBA" id="ARBA00023180"/>
    </source>
</evidence>
<dbReference type="InterPro" id="IPR016187">
    <property type="entry name" value="CTDL_fold"/>
</dbReference>
<dbReference type="SUPFAM" id="SSF56436">
    <property type="entry name" value="C-type lectin-like"/>
    <property type="match status" value="1"/>
</dbReference>
<dbReference type="InterPro" id="IPR016186">
    <property type="entry name" value="C-type_lectin-like/link_sf"/>
</dbReference>
<keyword evidence="6 9" id="KW-0472">Membrane</keyword>
<evidence type="ECO:0000256" key="9">
    <source>
        <dbReference type="SAM" id="Phobius"/>
    </source>
</evidence>
<dbReference type="CDD" id="cd03593">
    <property type="entry name" value="CLECT_NK_receptors_like"/>
    <property type="match status" value="1"/>
</dbReference>
<dbReference type="InterPro" id="IPR033992">
    <property type="entry name" value="NKR-like_CTLD"/>
</dbReference>
<keyword evidence="7" id="KW-0325">Glycoprotein</keyword>
<evidence type="ECO:0000256" key="6">
    <source>
        <dbReference type="ARBA" id="ARBA00023136"/>
    </source>
</evidence>
<dbReference type="GO" id="GO:0002223">
    <property type="term" value="P:stimulatory C-type lectin receptor signaling pathway"/>
    <property type="evidence" value="ECO:0007669"/>
    <property type="project" value="TreeGrafter"/>
</dbReference>
<dbReference type="RefSeq" id="XP_032328965.1">
    <property type="nucleotide sequence ID" value="XM_032473074.1"/>
</dbReference>
<dbReference type="SMART" id="SM00034">
    <property type="entry name" value="CLECT"/>
    <property type="match status" value="1"/>
</dbReference>
<organism evidence="11 13">
    <name type="scientific">Camelus ferus</name>
    <name type="common">Wild bactrian camel</name>
    <name type="synonym">Camelus bactrianus ferus</name>
    <dbReference type="NCBI Taxonomy" id="419612"/>
    <lineage>
        <taxon>Eukaryota</taxon>
        <taxon>Metazoa</taxon>
        <taxon>Chordata</taxon>
        <taxon>Craniata</taxon>
        <taxon>Vertebrata</taxon>
        <taxon>Euteleostomi</taxon>
        <taxon>Mammalia</taxon>
        <taxon>Eutheria</taxon>
        <taxon>Laurasiatheria</taxon>
        <taxon>Artiodactyla</taxon>
        <taxon>Tylopoda</taxon>
        <taxon>Camelidae</taxon>
        <taxon>Camelus</taxon>
    </lineage>
</organism>
<feature type="domain" description="C-type lectin" evidence="10">
    <location>
        <begin position="146"/>
        <end position="251"/>
    </location>
</feature>
<accession>A0A8B8SGL3</accession>
<dbReference type="Pfam" id="PF00059">
    <property type="entry name" value="Lectin_C"/>
    <property type="match status" value="1"/>
</dbReference>
<sequence length="263" mass="30443">MNEEPIIYTTLNQDSQQRHTPKNNIKPKFGPNELPLTEKKLKHQKSCKRQHKKLAEDVNDKVLSESVSPLPWRWISGVLGVTCLLLMAVTIAVAVFTANSSSEQPPLTVQQEASSEQPPLTVQQEAMESLCLEPCCHSCPKNWVWFRCSCYYFSKEEFTWTESQRACLSLNSSLINMNREEMNFFSLKSFFWIGVYYDAAVKHWLWENNSILSSDMFYLSTLPLQHACLSYKSREVYLAESCETKQTYICKNPLIYPINSQER</sequence>
<dbReference type="Gene3D" id="3.10.100.10">
    <property type="entry name" value="Mannose-Binding Protein A, subunit A"/>
    <property type="match status" value="1"/>
</dbReference>
<dbReference type="InterPro" id="IPR001304">
    <property type="entry name" value="C-type_lectin-like"/>
</dbReference>
<dbReference type="Proteomes" id="UP000694856">
    <property type="component" value="Chromosome 34"/>
</dbReference>
<gene>
    <name evidence="12 13" type="primary">LOC106730583</name>
</gene>
<dbReference type="PROSITE" id="PS50041">
    <property type="entry name" value="C_TYPE_LECTIN_2"/>
    <property type="match status" value="1"/>
</dbReference>
<evidence type="ECO:0000256" key="4">
    <source>
        <dbReference type="ARBA" id="ARBA00022968"/>
    </source>
</evidence>
<evidence type="ECO:0000256" key="1">
    <source>
        <dbReference type="ARBA" id="ARBA00004606"/>
    </source>
</evidence>
<protein>
    <submittedName>
        <fullName evidence="12 13">Killer cell lectin-like receptor subfamily E member 1 isoform X1</fullName>
    </submittedName>
</protein>
<evidence type="ECO:0000256" key="5">
    <source>
        <dbReference type="ARBA" id="ARBA00022989"/>
    </source>
</evidence>
<comment type="subcellular location">
    <subcellularLocation>
        <location evidence="1">Membrane</location>
        <topology evidence="1">Single-pass type II membrane protein</topology>
    </subcellularLocation>
</comment>
<dbReference type="RefSeq" id="XP_032328964.1">
    <property type="nucleotide sequence ID" value="XM_032473073.1"/>
</dbReference>
<name>A0A8B8SGL3_CAMFR</name>
<keyword evidence="11" id="KW-1185">Reference proteome</keyword>
<dbReference type="PANTHER" id="PTHR22800:SF256">
    <property type="entry name" value="KILLER CELL LECTIN-LIKE RECEPTOR SUBFAMILY E MEMBER 1"/>
    <property type="match status" value="1"/>
</dbReference>
<evidence type="ECO:0000256" key="2">
    <source>
        <dbReference type="ARBA" id="ARBA00022692"/>
    </source>
</evidence>
<evidence type="ECO:0000256" key="8">
    <source>
        <dbReference type="SAM" id="MobiDB-lite"/>
    </source>
</evidence>
<keyword evidence="3" id="KW-0430">Lectin</keyword>
<evidence type="ECO:0000313" key="13">
    <source>
        <dbReference type="RefSeq" id="XP_032328965.1"/>
    </source>
</evidence>
<dbReference type="GeneID" id="106730583"/>
<keyword evidence="2 9" id="KW-0812">Transmembrane</keyword>
<dbReference type="PANTHER" id="PTHR22800">
    <property type="entry name" value="C-TYPE LECTIN PROTEINS"/>
    <property type="match status" value="1"/>
</dbReference>